<evidence type="ECO:0000313" key="1">
    <source>
        <dbReference type="EMBL" id="ARO87554.1"/>
    </source>
</evidence>
<organism evidence="1 2">
    <name type="scientific">Nitrosospira lacus</name>
    <dbReference type="NCBI Taxonomy" id="1288494"/>
    <lineage>
        <taxon>Bacteria</taxon>
        <taxon>Pseudomonadati</taxon>
        <taxon>Pseudomonadota</taxon>
        <taxon>Betaproteobacteria</taxon>
        <taxon>Nitrosomonadales</taxon>
        <taxon>Nitrosomonadaceae</taxon>
        <taxon>Nitrosospira</taxon>
    </lineage>
</organism>
<reference evidence="1 2" key="1">
    <citation type="journal article" date="2015" name="Int. J. Syst. Evol. Microbiol.">
        <title>Nitrosospira lacus sp. nov., a psychrotolerant, ammonia-oxidizing bacterium from sandy lake sediment.</title>
        <authorList>
            <person name="Urakawa H."/>
            <person name="Garcia J.C."/>
            <person name="Nielsen J.L."/>
            <person name="Le V.Q."/>
            <person name="Kozlowski J.A."/>
            <person name="Stein L.Y."/>
            <person name="Lim C.K."/>
            <person name="Pommerening-Roser A."/>
            <person name="Martens-Habbena W."/>
            <person name="Stahl D.A."/>
            <person name="Klotz M.G."/>
        </authorList>
    </citation>
    <scope>NUCLEOTIDE SEQUENCE [LARGE SCALE GENOMIC DNA]</scope>
    <source>
        <strain evidence="1 2">APG3</strain>
    </source>
</reference>
<name>A0A1W6SP18_9PROT</name>
<dbReference type="AlphaFoldDB" id="A0A1W6SP18"/>
<dbReference type="KEGG" id="nlc:EBAPG3_007100"/>
<accession>A0A1W6SP18</accession>
<dbReference type="Proteomes" id="UP000012179">
    <property type="component" value="Chromosome"/>
</dbReference>
<keyword evidence="2" id="KW-1185">Reference proteome</keyword>
<protein>
    <submittedName>
        <fullName evidence="1">Uncharacterized protein</fullName>
    </submittedName>
</protein>
<sequence>MPALHLPDSIDTGSDSRRLPGIAPFSRLTAFPVCARRFSCGVVAADRIQVSEGTVPAWMGEADDGAYASGAILPAQPWRALRPAEVTMLTQGAGSARSAALDVVRLPEFLSRQGRKLFRRLKFCTDESQFAGALDRADYSHLLGELGQFAAGCGGVRGSPLVRISRPNSRVLTQRRDGCRIGLHVDDWFARDGDDRASLPGRLCINLGEEVRYLLMLNLPLTVLHSNLPANLATANMNLSGTPLARFFMTRFPRYPVLKIAIEPGEGYVLASENIIHDGSTEGTQNWDIAIHFLGNFGLPDRTGIHPTRKAGGGAPR</sequence>
<evidence type="ECO:0000313" key="2">
    <source>
        <dbReference type="Proteomes" id="UP000012179"/>
    </source>
</evidence>
<proteinExistence type="predicted"/>
<gene>
    <name evidence="1" type="ORF">EBAPG3_007100</name>
</gene>
<dbReference type="EMBL" id="CP021106">
    <property type="protein sequence ID" value="ARO87554.1"/>
    <property type="molecule type" value="Genomic_DNA"/>
</dbReference>
<dbReference type="eggNOG" id="ENOG5031XCJ">
    <property type="taxonomic scope" value="Bacteria"/>
</dbReference>
<dbReference type="OrthoDB" id="462203at2"/>